<evidence type="ECO:0000256" key="6">
    <source>
        <dbReference type="ARBA" id="ARBA00023239"/>
    </source>
</evidence>
<dbReference type="RefSeq" id="WP_066594259.1">
    <property type="nucleotide sequence ID" value="NZ_CAJTBZ010000008.1"/>
</dbReference>
<evidence type="ECO:0000256" key="2">
    <source>
        <dbReference type="ARBA" id="ARBA00005013"/>
    </source>
</evidence>
<dbReference type="EMBL" id="NHMP01000005">
    <property type="protein sequence ID" value="OXE47223.1"/>
    <property type="molecule type" value="Genomic_DNA"/>
</dbReference>
<dbReference type="SUPFAM" id="SSF55620">
    <property type="entry name" value="Tetrahydrobiopterin biosynthesis enzymes-like"/>
    <property type="match status" value="1"/>
</dbReference>
<dbReference type="PANTHER" id="PTHR42844:SF1">
    <property type="entry name" value="DIHYDRONEOPTERIN ALDOLASE 1-RELATED"/>
    <property type="match status" value="1"/>
</dbReference>
<evidence type="ECO:0000256" key="1">
    <source>
        <dbReference type="ARBA" id="ARBA00001353"/>
    </source>
</evidence>
<evidence type="ECO:0000256" key="7">
    <source>
        <dbReference type="ARBA" id="ARBA00032903"/>
    </source>
</evidence>
<dbReference type="GO" id="GO:0046656">
    <property type="term" value="P:folic acid biosynthetic process"/>
    <property type="evidence" value="ECO:0007669"/>
    <property type="project" value="UniProtKB-KW"/>
</dbReference>
<dbReference type="PANTHER" id="PTHR42844">
    <property type="entry name" value="DIHYDRONEOPTERIN ALDOLASE 1-RELATED"/>
    <property type="match status" value="1"/>
</dbReference>
<dbReference type="Proteomes" id="UP000214610">
    <property type="component" value="Unassembled WGS sequence"/>
</dbReference>
<dbReference type="AlphaFoldDB" id="A0A227KHX3"/>
<comment type="pathway">
    <text evidence="2">Cofactor biosynthesis; tetrahydrofolate biosynthesis; 2-amino-4-hydroxy-6-hydroxymethyl-7,8-dihydropteridine diphosphate from 7,8-dihydroneopterin triphosphate: step 3/4.</text>
</comment>
<organism evidence="9 10">
    <name type="scientific">Turicimonas muris</name>
    <dbReference type="NCBI Taxonomy" id="1796652"/>
    <lineage>
        <taxon>Bacteria</taxon>
        <taxon>Pseudomonadati</taxon>
        <taxon>Pseudomonadota</taxon>
        <taxon>Betaproteobacteria</taxon>
        <taxon>Burkholderiales</taxon>
        <taxon>Sutterellaceae</taxon>
        <taxon>Turicimonas</taxon>
    </lineage>
</organism>
<keyword evidence="10" id="KW-1185">Reference proteome</keyword>
<dbReference type="InterPro" id="IPR043133">
    <property type="entry name" value="GTP-CH-I_C/QueF"/>
</dbReference>
<keyword evidence="5" id="KW-0289">Folate biosynthesis</keyword>
<proteinExistence type="inferred from homology"/>
<dbReference type="NCBIfam" id="TIGR00526">
    <property type="entry name" value="folB_dom"/>
    <property type="match status" value="1"/>
</dbReference>
<sequence length="130" mass="14690">MRIEDFLLCSGKYRKIHLTDYVLDVAIGAYDSERKGKQSVRFNVEAWVENLPVEDDLSNVYNYEEIIGSIKEVLSKGHIDLQETLAASVAKQVLSNPMVKAVKVKTEKLDVLTDSASFGIEIFVEQHDQN</sequence>
<protein>
    <recommendedName>
        <fullName evidence="4">dihydroneopterin aldolase</fullName>
        <ecNumber evidence="4">4.1.2.25</ecNumber>
    </recommendedName>
    <alternativeName>
        <fullName evidence="7">7,8-dihydroneopterin aldolase</fullName>
    </alternativeName>
</protein>
<comment type="caution">
    <text evidence="9">The sequence shown here is derived from an EMBL/GenBank/DDBJ whole genome shotgun (WGS) entry which is preliminary data.</text>
</comment>
<gene>
    <name evidence="9" type="ORF">ADH67_08660</name>
</gene>
<evidence type="ECO:0000313" key="10">
    <source>
        <dbReference type="Proteomes" id="UP000214610"/>
    </source>
</evidence>
<dbReference type="Pfam" id="PF02152">
    <property type="entry name" value="FolB"/>
    <property type="match status" value="1"/>
</dbReference>
<dbReference type="GeneID" id="78362178"/>
<evidence type="ECO:0000256" key="4">
    <source>
        <dbReference type="ARBA" id="ARBA00013043"/>
    </source>
</evidence>
<feature type="domain" description="Dihydroneopterin aldolase/epimerase" evidence="8">
    <location>
        <begin position="16"/>
        <end position="124"/>
    </location>
</feature>
<keyword evidence="6" id="KW-0456">Lyase</keyword>
<dbReference type="InterPro" id="IPR006156">
    <property type="entry name" value="Dihydroneopterin_aldolase"/>
</dbReference>
<accession>A0A227KHX3</accession>
<name>A0A227KHX3_9BURK</name>
<dbReference type="InterPro" id="IPR006157">
    <property type="entry name" value="FolB_dom"/>
</dbReference>
<comment type="catalytic activity">
    <reaction evidence="1">
        <text>7,8-dihydroneopterin = 6-hydroxymethyl-7,8-dihydropterin + glycolaldehyde</text>
        <dbReference type="Rhea" id="RHEA:10540"/>
        <dbReference type="ChEBI" id="CHEBI:17001"/>
        <dbReference type="ChEBI" id="CHEBI:17071"/>
        <dbReference type="ChEBI" id="CHEBI:44841"/>
        <dbReference type="EC" id="4.1.2.25"/>
    </reaction>
</comment>
<evidence type="ECO:0000313" key="9">
    <source>
        <dbReference type="EMBL" id="OXE47223.1"/>
    </source>
</evidence>
<dbReference type="Gene3D" id="3.30.1130.10">
    <property type="match status" value="1"/>
</dbReference>
<reference evidence="10" key="1">
    <citation type="submission" date="2017-05" db="EMBL/GenBank/DDBJ databases">
        <title>Improved OligoMM genomes.</title>
        <authorList>
            <person name="Garzetti D."/>
        </authorList>
    </citation>
    <scope>NUCLEOTIDE SEQUENCE [LARGE SCALE GENOMIC DNA]</scope>
    <source>
        <strain evidence="10">YL45</strain>
    </source>
</reference>
<evidence type="ECO:0000256" key="5">
    <source>
        <dbReference type="ARBA" id="ARBA00022909"/>
    </source>
</evidence>
<dbReference type="GO" id="GO:0005737">
    <property type="term" value="C:cytoplasm"/>
    <property type="evidence" value="ECO:0007669"/>
    <property type="project" value="TreeGrafter"/>
</dbReference>
<evidence type="ECO:0000259" key="8">
    <source>
        <dbReference type="SMART" id="SM00905"/>
    </source>
</evidence>
<dbReference type="GO" id="GO:0004150">
    <property type="term" value="F:dihydroneopterin aldolase activity"/>
    <property type="evidence" value="ECO:0007669"/>
    <property type="project" value="UniProtKB-EC"/>
</dbReference>
<evidence type="ECO:0000256" key="3">
    <source>
        <dbReference type="ARBA" id="ARBA00005708"/>
    </source>
</evidence>
<dbReference type="SMART" id="SM00905">
    <property type="entry name" value="FolB"/>
    <property type="match status" value="1"/>
</dbReference>
<comment type="similarity">
    <text evidence="3">Belongs to the DHNA family.</text>
</comment>
<dbReference type="EC" id="4.1.2.25" evidence="4"/>